<accession>A0A090X796</accession>
<gene>
    <name evidence="1" type="ORF">JCM19274_231</name>
</gene>
<protein>
    <submittedName>
        <fullName evidence="1">Uncharacterized protein</fullName>
    </submittedName>
</protein>
<organism evidence="1 2">
    <name type="scientific">Algibacter lectus</name>
    <dbReference type="NCBI Taxonomy" id="221126"/>
    <lineage>
        <taxon>Bacteria</taxon>
        <taxon>Pseudomonadati</taxon>
        <taxon>Bacteroidota</taxon>
        <taxon>Flavobacteriia</taxon>
        <taxon>Flavobacteriales</taxon>
        <taxon>Flavobacteriaceae</taxon>
        <taxon>Algibacter</taxon>
    </lineage>
</organism>
<reference evidence="1 2" key="1">
    <citation type="journal article" date="2014" name="Genome Announc.">
        <title>Draft Genome Sequences of Marine Flavobacterium Algibacter lectus Strains SS8 and NR4.</title>
        <authorList>
            <person name="Takatani N."/>
            <person name="Nakanishi M."/>
            <person name="Meirelles P."/>
            <person name="Mino S."/>
            <person name="Suda W."/>
            <person name="Oshima K."/>
            <person name="Hattori M."/>
            <person name="Ohkuma M."/>
            <person name="Hosokawa M."/>
            <person name="Miyashita K."/>
            <person name="Thompson F.L."/>
            <person name="Niwa A."/>
            <person name="Sawabe T."/>
            <person name="Sawabe T."/>
        </authorList>
    </citation>
    <scope>NUCLEOTIDE SEQUENCE [LARGE SCALE GENOMIC DNA]</scope>
    <source>
        <strain evidence="2">JCM19274</strain>
    </source>
</reference>
<dbReference type="Proteomes" id="UP000029643">
    <property type="component" value="Unassembled WGS sequence"/>
</dbReference>
<name>A0A090X796_9FLAO</name>
<evidence type="ECO:0000313" key="1">
    <source>
        <dbReference type="EMBL" id="GAL82647.1"/>
    </source>
</evidence>
<sequence length="129" mass="15253">MLDDKIIHNSDKKVEICYKKEAKIIFLHKQDTVFNVKINSSLLHERYKELYQSYLKGQSEKDSKYNIPEPINSLKLDSVVLLGARSKYLYFSTFNTDYKSNQNYQMNIWVKYLDVEGSDIMVEQLEAIK</sequence>
<evidence type="ECO:0000313" key="2">
    <source>
        <dbReference type="Proteomes" id="UP000029643"/>
    </source>
</evidence>
<dbReference type="RefSeq" id="WP_042501693.1">
    <property type="nucleotide sequence ID" value="NZ_BBNU01000038.1"/>
</dbReference>
<proteinExistence type="predicted"/>
<dbReference type="EMBL" id="BBNU01000038">
    <property type="protein sequence ID" value="GAL82647.1"/>
    <property type="molecule type" value="Genomic_DNA"/>
</dbReference>
<dbReference type="AlphaFoldDB" id="A0A090X796"/>
<comment type="caution">
    <text evidence="1">The sequence shown here is derived from an EMBL/GenBank/DDBJ whole genome shotgun (WGS) entry which is preliminary data.</text>
</comment>